<reference evidence="1 2" key="1">
    <citation type="submission" date="2006-01" db="EMBL/GenBank/DDBJ databases">
        <authorList>
            <person name="Brettar I."/>
            <person name="Hofle M."/>
            <person name="Ferriera S."/>
            <person name="Johnson J."/>
            <person name="Kravitz S."/>
            <person name="Halpern A."/>
            <person name="Remington K."/>
            <person name="Beeson K."/>
            <person name="Tran B."/>
            <person name="Rogers Y.-H."/>
            <person name="Friedman R."/>
            <person name="Venter J.C."/>
        </authorList>
    </citation>
    <scope>NUCLEOTIDE SEQUENCE [LARGE SCALE GENOMIC DNA]</scope>
    <source>
        <strain evidence="1 2">OS145</strain>
    </source>
</reference>
<keyword evidence="2" id="KW-1185">Reference proteome</keyword>
<gene>
    <name evidence="1" type="ORF">OS145_07551</name>
</gene>
<protein>
    <submittedName>
        <fullName evidence="1">Uncharacterized protein</fullName>
    </submittedName>
</protein>
<dbReference type="RefSeq" id="WP_006954202.1">
    <property type="nucleotide sequence ID" value="NZ_CH672403.1"/>
</dbReference>
<sequence length="221" mass="25322">MEPKKQMRVFAEYIEEADLTYRKNTLLQFGSSWKLIGNAVLANPGSSRPISKLGSGTIQSVGEFFNYYRHGASAKTANWYEFSSDSTMRQVEKIFSGWYLGEDRELNGVIQLFNTFNVVNQNLRKAVGLIESGSEHMFSPACHQYFNNCRTYFGFSSAVLGNKELNRVAKEIFDGSSGDVKKPYKEQFSDNKFYHPGYVNRSYKRDFFRSYKEEILSAMVG</sequence>
<dbReference type="Proteomes" id="UP000016543">
    <property type="component" value="Unassembled WGS sequence"/>
</dbReference>
<evidence type="ECO:0000313" key="2">
    <source>
        <dbReference type="Proteomes" id="UP000016543"/>
    </source>
</evidence>
<organism evidence="1 2">
    <name type="scientific">Idiomarina baltica OS145</name>
    <dbReference type="NCBI Taxonomy" id="314276"/>
    <lineage>
        <taxon>Bacteria</taxon>
        <taxon>Pseudomonadati</taxon>
        <taxon>Pseudomonadota</taxon>
        <taxon>Gammaproteobacteria</taxon>
        <taxon>Alteromonadales</taxon>
        <taxon>Idiomarinaceae</taxon>
        <taxon>Idiomarina</taxon>
    </lineage>
</organism>
<name>A0ABP2CR05_9GAMM</name>
<comment type="caution">
    <text evidence="1">The sequence shown here is derived from an EMBL/GenBank/DDBJ whole genome shotgun (WGS) entry which is preliminary data.</text>
</comment>
<evidence type="ECO:0000313" key="1">
    <source>
        <dbReference type="EMBL" id="EAQ32285.1"/>
    </source>
</evidence>
<proteinExistence type="predicted"/>
<dbReference type="EMBL" id="AAMX01000006">
    <property type="protein sequence ID" value="EAQ32285.1"/>
    <property type="molecule type" value="Genomic_DNA"/>
</dbReference>
<accession>A0ABP2CR05</accession>